<feature type="domain" description="HTH tetR-type" evidence="3">
    <location>
        <begin position="1"/>
        <end position="61"/>
    </location>
</feature>
<dbReference type="RefSeq" id="WP_161820146.1">
    <property type="nucleotide sequence ID" value="NZ_JAACJS010000015.1"/>
</dbReference>
<evidence type="ECO:0000256" key="1">
    <source>
        <dbReference type="ARBA" id="ARBA00023125"/>
    </source>
</evidence>
<gene>
    <name evidence="4" type="ORF">GWC95_18295</name>
</gene>
<dbReference type="InterPro" id="IPR001647">
    <property type="entry name" value="HTH_TetR"/>
</dbReference>
<dbReference type="SUPFAM" id="SSF46689">
    <property type="entry name" value="Homeodomain-like"/>
    <property type="match status" value="1"/>
</dbReference>
<name>A0ABW9ZXJ4_9BACT</name>
<dbReference type="PANTHER" id="PTHR43479:SF11">
    <property type="entry name" value="ACREF_ENVCD OPERON REPRESSOR-RELATED"/>
    <property type="match status" value="1"/>
</dbReference>
<organism evidence="4 5">
    <name type="scientific">Sediminibacterium roseum</name>
    <dbReference type="NCBI Taxonomy" id="1978412"/>
    <lineage>
        <taxon>Bacteria</taxon>
        <taxon>Pseudomonadati</taxon>
        <taxon>Bacteroidota</taxon>
        <taxon>Chitinophagia</taxon>
        <taxon>Chitinophagales</taxon>
        <taxon>Chitinophagaceae</taxon>
        <taxon>Sediminibacterium</taxon>
    </lineage>
</organism>
<keyword evidence="1 2" id="KW-0238">DNA-binding</keyword>
<dbReference type="PROSITE" id="PS50977">
    <property type="entry name" value="HTH_TETR_2"/>
    <property type="match status" value="1"/>
</dbReference>
<sequence>MEPQERIVSKAHELFMRYGIRSVSMDEVANHLGMSKKTIYQFYADKDALVADVINIEVNEKQVECKMHRQRSENAIHEIFMATDMLLELLTHMNPALIFDLEKYHPAAFKKYNEHKNSFLYTLIRENIDWGKREGLYRDEVMSDVMARFRLASVFLIFNPENFPNSKHSTSTLVSEITDNFLYGLASVKGQKLIQKYKQQRLKTTTL</sequence>
<dbReference type="Proteomes" id="UP000753802">
    <property type="component" value="Unassembled WGS sequence"/>
</dbReference>
<keyword evidence="5" id="KW-1185">Reference proteome</keyword>
<dbReference type="PANTHER" id="PTHR43479">
    <property type="entry name" value="ACREF/ENVCD OPERON REPRESSOR-RELATED"/>
    <property type="match status" value="1"/>
</dbReference>
<reference evidence="4 5" key="1">
    <citation type="submission" date="2020-01" db="EMBL/GenBank/DDBJ databases">
        <title>Genome analysis.</title>
        <authorList>
            <person name="Wu S."/>
            <person name="Wang G."/>
        </authorList>
    </citation>
    <scope>NUCLEOTIDE SEQUENCE [LARGE SCALE GENOMIC DNA]</scope>
    <source>
        <strain evidence="4 5">SYL130</strain>
    </source>
</reference>
<dbReference type="InterPro" id="IPR009057">
    <property type="entry name" value="Homeodomain-like_sf"/>
</dbReference>
<dbReference type="Pfam" id="PF00440">
    <property type="entry name" value="TetR_N"/>
    <property type="match status" value="1"/>
</dbReference>
<dbReference type="Gene3D" id="1.10.357.10">
    <property type="entry name" value="Tetracycline Repressor, domain 2"/>
    <property type="match status" value="1"/>
</dbReference>
<evidence type="ECO:0000259" key="3">
    <source>
        <dbReference type="PROSITE" id="PS50977"/>
    </source>
</evidence>
<dbReference type="InterPro" id="IPR050624">
    <property type="entry name" value="HTH-type_Tx_Regulator"/>
</dbReference>
<feature type="DNA-binding region" description="H-T-H motif" evidence="2">
    <location>
        <begin position="24"/>
        <end position="43"/>
    </location>
</feature>
<evidence type="ECO:0000313" key="4">
    <source>
        <dbReference type="EMBL" id="NCI51881.1"/>
    </source>
</evidence>
<accession>A0ABW9ZXJ4</accession>
<dbReference type="EMBL" id="JAACJS010000015">
    <property type="protein sequence ID" value="NCI51881.1"/>
    <property type="molecule type" value="Genomic_DNA"/>
</dbReference>
<evidence type="ECO:0000313" key="5">
    <source>
        <dbReference type="Proteomes" id="UP000753802"/>
    </source>
</evidence>
<protein>
    <submittedName>
        <fullName evidence="4">TetR/AcrR family transcriptional regulator</fullName>
    </submittedName>
</protein>
<proteinExistence type="predicted"/>
<dbReference type="PRINTS" id="PR00455">
    <property type="entry name" value="HTHTETR"/>
</dbReference>
<comment type="caution">
    <text evidence="4">The sequence shown here is derived from an EMBL/GenBank/DDBJ whole genome shotgun (WGS) entry which is preliminary data.</text>
</comment>
<evidence type="ECO:0000256" key="2">
    <source>
        <dbReference type="PROSITE-ProRule" id="PRU00335"/>
    </source>
</evidence>